<gene>
    <name evidence="1" type="ORF">F4820DRAFT_258733</name>
</gene>
<evidence type="ECO:0000313" key="1">
    <source>
        <dbReference type="EMBL" id="KAI4870507.1"/>
    </source>
</evidence>
<comment type="caution">
    <text evidence="1">The sequence shown here is derived from an EMBL/GenBank/DDBJ whole genome shotgun (WGS) entry which is preliminary data.</text>
</comment>
<accession>A0ACB9ZG63</accession>
<keyword evidence="2" id="KW-1185">Reference proteome</keyword>
<proteinExistence type="predicted"/>
<reference evidence="1 2" key="1">
    <citation type="journal article" date="2022" name="New Phytol.">
        <title>Ecological generalism drives hyperdiversity of secondary metabolite gene clusters in xylarialean endophytes.</title>
        <authorList>
            <person name="Franco M.E.E."/>
            <person name="Wisecaver J.H."/>
            <person name="Arnold A.E."/>
            <person name="Ju Y.M."/>
            <person name="Slot J.C."/>
            <person name="Ahrendt S."/>
            <person name="Moore L.P."/>
            <person name="Eastman K.E."/>
            <person name="Scott K."/>
            <person name="Konkel Z."/>
            <person name="Mondo S.J."/>
            <person name="Kuo A."/>
            <person name="Hayes R.D."/>
            <person name="Haridas S."/>
            <person name="Andreopoulos B."/>
            <person name="Riley R."/>
            <person name="LaButti K."/>
            <person name="Pangilinan J."/>
            <person name="Lipzen A."/>
            <person name="Amirebrahimi M."/>
            <person name="Yan J."/>
            <person name="Adam C."/>
            <person name="Keymanesh K."/>
            <person name="Ng V."/>
            <person name="Louie K."/>
            <person name="Northen T."/>
            <person name="Drula E."/>
            <person name="Henrissat B."/>
            <person name="Hsieh H.M."/>
            <person name="Youens-Clark K."/>
            <person name="Lutzoni F."/>
            <person name="Miadlikowska J."/>
            <person name="Eastwood D.C."/>
            <person name="Hamelin R.C."/>
            <person name="Grigoriev I.V."/>
            <person name="U'Ren J.M."/>
        </authorList>
    </citation>
    <scope>NUCLEOTIDE SEQUENCE [LARGE SCALE GENOMIC DNA]</scope>
    <source>
        <strain evidence="1 2">CBS 119005</strain>
    </source>
</reference>
<sequence length="89" mass="10137">MLYVRLSRLEWGNTISNFLLLSSYTIASSQAVVSADDRWSFRVLASYVAQHMGYLWVSRQPNCNLVLSSRGINAYLGTLPNFYSPFTCF</sequence>
<organism evidence="1 2">
    <name type="scientific">Hypoxylon rubiginosum</name>
    <dbReference type="NCBI Taxonomy" id="110542"/>
    <lineage>
        <taxon>Eukaryota</taxon>
        <taxon>Fungi</taxon>
        <taxon>Dikarya</taxon>
        <taxon>Ascomycota</taxon>
        <taxon>Pezizomycotina</taxon>
        <taxon>Sordariomycetes</taxon>
        <taxon>Xylariomycetidae</taxon>
        <taxon>Xylariales</taxon>
        <taxon>Hypoxylaceae</taxon>
        <taxon>Hypoxylon</taxon>
    </lineage>
</organism>
<protein>
    <submittedName>
        <fullName evidence="1">Uncharacterized protein</fullName>
    </submittedName>
</protein>
<name>A0ACB9ZG63_9PEZI</name>
<evidence type="ECO:0000313" key="2">
    <source>
        <dbReference type="Proteomes" id="UP001497700"/>
    </source>
</evidence>
<dbReference type="Proteomes" id="UP001497700">
    <property type="component" value="Unassembled WGS sequence"/>
</dbReference>
<dbReference type="EMBL" id="MU393424">
    <property type="protein sequence ID" value="KAI4870507.1"/>
    <property type="molecule type" value="Genomic_DNA"/>
</dbReference>